<dbReference type="SUPFAM" id="SSF56112">
    <property type="entry name" value="Protein kinase-like (PK-like)"/>
    <property type="match status" value="1"/>
</dbReference>
<organism evidence="2 3">
    <name type="scientific">Paenibacillus nanensis</name>
    <dbReference type="NCBI Taxonomy" id="393251"/>
    <lineage>
        <taxon>Bacteria</taxon>
        <taxon>Bacillati</taxon>
        <taxon>Bacillota</taxon>
        <taxon>Bacilli</taxon>
        <taxon>Bacillales</taxon>
        <taxon>Paenibacillaceae</taxon>
        <taxon>Paenibacillus</taxon>
    </lineage>
</organism>
<reference evidence="2 3" key="1">
    <citation type="submission" date="2018-09" db="EMBL/GenBank/DDBJ databases">
        <title>Paenibacillus aracenensis nov. sp. isolated from a cave in southern Spain.</title>
        <authorList>
            <person name="Jurado V."/>
            <person name="Gutierrez-Patricio S."/>
            <person name="Gonzalez-Pimentel J.L."/>
            <person name="Miller A.Z."/>
            <person name="Laiz L."/>
            <person name="Saiz-Jimenez C."/>
        </authorList>
    </citation>
    <scope>NUCLEOTIDE SEQUENCE [LARGE SCALE GENOMIC DNA]</scope>
    <source>
        <strain evidence="2 3">DSM 22867</strain>
    </source>
</reference>
<gene>
    <name evidence="2" type="ORF">D3P08_16290</name>
</gene>
<dbReference type="InterPro" id="IPR011009">
    <property type="entry name" value="Kinase-like_dom_sf"/>
</dbReference>
<proteinExistence type="predicted"/>
<sequence>MEERSDKTPYEAIARRLEPSARLLSCKMLQGGVSAQTAYMEVDAGGRGLMKLVVRRHGEADLRREPDVARHEYELLKLLTAHGLPVAKPYLADDSGEIFSTPYIVVEYMEGSMELQPADPVDRALQLADELARVHSLPSQTVRQAKSFLQGAHSAAADKLASPPEKLDDSLSEGLIRETLVKAWPTMPQNEDAILHGDYWPGNVLWREDRLAAIIDWEDAACGDPLSDVGNARLELLWNYSEEAMAAFTKRYRSLMRGLNYDALPCWDLYAALRPASKLSTWGLEAGMEAAMREKHARFVREATAKLGEIGA</sequence>
<dbReference type="RefSeq" id="WP_119600765.1">
    <property type="nucleotide sequence ID" value="NZ_QXQA01000010.1"/>
</dbReference>
<name>A0A3A1UYP2_9BACL</name>
<protein>
    <submittedName>
        <fullName evidence="2">Phosphotransferase family protein</fullName>
    </submittedName>
</protein>
<dbReference type="PANTHER" id="PTHR21310">
    <property type="entry name" value="AMINOGLYCOSIDE PHOSPHOTRANSFERASE-RELATED-RELATED"/>
    <property type="match status" value="1"/>
</dbReference>
<keyword evidence="3" id="KW-1185">Reference proteome</keyword>
<dbReference type="OrthoDB" id="334783at2"/>
<comment type="caution">
    <text evidence="2">The sequence shown here is derived from an EMBL/GenBank/DDBJ whole genome shotgun (WGS) entry which is preliminary data.</text>
</comment>
<dbReference type="GO" id="GO:0016740">
    <property type="term" value="F:transferase activity"/>
    <property type="evidence" value="ECO:0007669"/>
    <property type="project" value="UniProtKB-KW"/>
</dbReference>
<feature type="domain" description="Aminoglycoside phosphotransferase" evidence="1">
    <location>
        <begin position="28"/>
        <end position="249"/>
    </location>
</feature>
<evidence type="ECO:0000313" key="2">
    <source>
        <dbReference type="EMBL" id="RIX51473.1"/>
    </source>
</evidence>
<dbReference type="Proteomes" id="UP000266482">
    <property type="component" value="Unassembled WGS sequence"/>
</dbReference>
<dbReference type="AlphaFoldDB" id="A0A3A1UYP2"/>
<dbReference type="Gene3D" id="3.30.200.20">
    <property type="entry name" value="Phosphorylase Kinase, domain 1"/>
    <property type="match status" value="1"/>
</dbReference>
<accession>A0A3A1UYP2</accession>
<evidence type="ECO:0000313" key="3">
    <source>
        <dbReference type="Proteomes" id="UP000266482"/>
    </source>
</evidence>
<evidence type="ECO:0000259" key="1">
    <source>
        <dbReference type="Pfam" id="PF01636"/>
    </source>
</evidence>
<dbReference type="Gene3D" id="3.90.1200.10">
    <property type="match status" value="1"/>
</dbReference>
<dbReference type="Pfam" id="PF01636">
    <property type="entry name" value="APH"/>
    <property type="match status" value="1"/>
</dbReference>
<dbReference type="InterPro" id="IPR051678">
    <property type="entry name" value="AGP_Transferase"/>
</dbReference>
<dbReference type="EMBL" id="QXQA01000010">
    <property type="protein sequence ID" value="RIX51473.1"/>
    <property type="molecule type" value="Genomic_DNA"/>
</dbReference>
<keyword evidence="2" id="KW-0808">Transferase</keyword>
<dbReference type="InterPro" id="IPR002575">
    <property type="entry name" value="Aminoglycoside_PTrfase"/>
</dbReference>